<dbReference type="InterPro" id="IPR058922">
    <property type="entry name" value="WHD_DRP"/>
</dbReference>
<dbReference type="FunFam" id="1.10.10.10:FF:000322">
    <property type="entry name" value="Probable disease resistance protein At1g63360"/>
    <property type="match status" value="1"/>
</dbReference>
<dbReference type="GO" id="GO:0030246">
    <property type="term" value="F:carbohydrate binding"/>
    <property type="evidence" value="ECO:0007669"/>
    <property type="project" value="UniProtKB-KW"/>
</dbReference>
<dbReference type="SUPFAM" id="SSF51101">
    <property type="entry name" value="Mannose-binding lectins"/>
    <property type="match status" value="1"/>
</dbReference>
<protein>
    <recommendedName>
        <fullName evidence="4">Jacalin-type lectin domain-containing protein</fullName>
    </recommendedName>
</protein>
<dbReference type="GO" id="GO:0042742">
    <property type="term" value="P:defense response to bacterium"/>
    <property type="evidence" value="ECO:0007669"/>
    <property type="project" value="UniProtKB-ARBA"/>
</dbReference>
<dbReference type="SMART" id="SM00915">
    <property type="entry name" value="Jacalin"/>
    <property type="match status" value="1"/>
</dbReference>
<dbReference type="EMBL" id="CAJGYO010000010">
    <property type="protein sequence ID" value="CAD6257064.1"/>
    <property type="molecule type" value="Genomic_DNA"/>
</dbReference>
<dbReference type="InterPro" id="IPR044974">
    <property type="entry name" value="Disease_R_plants"/>
</dbReference>
<evidence type="ECO:0000256" key="2">
    <source>
        <dbReference type="ARBA" id="ARBA00022737"/>
    </source>
</evidence>
<dbReference type="GO" id="GO:0002758">
    <property type="term" value="P:innate immune response-activating signaling pathway"/>
    <property type="evidence" value="ECO:0007669"/>
    <property type="project" value="UniProtKB-ARBA"/>
</dbReference>
<keyword evidence="3" id="KW-0611">Plant defense</keyword>
<dbReference type="CDD" id="cd09612">
    <property type="entry name" value="Jacalin"/>
    <property type="match status" value="1"/>
</dbReference>
<sequence length="560" mass="63231">MRQILSISYYDLPSHLKPCLLYLSIFPEDYTILTDQLRRRWISEGFIHGNDVETLHNLGHHYFSELINRSLIQPEHINTHGMVEACRVHDMVLDLITSLSTKENFVIVSHGHKLAHLPKRIRRFSLHNNSNEELTRTEVTINLSHTRSLIVFPGAVRLMSPLSSFNVLRVLDLEGCRDLQNQISSVGSLLHLRYLGLRDTVVLPPGIGNMESLQLLSSVGSSSCANLTKELGSLTELRILHISLDGTLHESHKNPLVDLLCNLKKIQELHIDSTGISNEFTVDLAWFPQYLKSFLGRVPRLPRWMSPLLSDLTTLVITLNMIRQEDLQNLGGLPFLQFLCLIVDSAEEMIITSTDQGKFHCLSEFHFHNDKMGLIFAPGSMQNLKTLELTFRVRERKDAYGDFDLGLENLSSVKHIIARIRCTGSTVCEVEDADLALRKAIDLNPNHLKLEVIRYYKDEMLEDGQHWGKTLVEEDNEKIDLGPSEFVKEVSGTYGLCSPHPDVVITSLTLVTNLCSYGPFGQPTGTPFHTRVDKTASIVGFFGRSGIYLDAIAVYVRPSE</sequence>
<dbReference type="InterPro" id="IPR055414">
    <property type="entry name" value="LRR_R13L4/SHOC2-like"/>
</dbReference>
<evidence type="ECO:0000313" key="5">
    <source>
        <dbReference type="EMBL" id="CAD6257064.1"/>
    </source>
</evidence>
<comment type="caution">
    <text evidence="5">The sequence shown here is derived from an EMBL/GenBank/DDBJ whole genome shotgun (WGS) entry which is preliminary data.</text>
</comment>
<accession>A0A811QM54</accession>
<feature type="domain" description="Jacalin-type lectin" evidence="4">
    <location>
        <begin position="413"/>
        <end position="558"/>
    </location>
</feature>
<gene>
    <name evidence="5" type="ORF">NCGR_LOCUS40554</name>
</gene>
<dbReference type="InterPro" id="IPR036404">
    <property type="entry name" value="Jacalin-like_lectin_dom_sf"/>
</dbReference>
<dbReference type="PANTHER" id="PTHR23155:SF1228">
    <property type="entry name" value="NB-ARC DOMAIN CONTAINING PROTEIN, EXPRESSED"/>
    <property type="match status" value="1"/>
</dbReference>
<keyword evidence="6" id="KW-1185">Reference proteome</keyword>
<dbReference type="Gene3D" id="3.80.10.10">
    <property type="entry name" value="Ribonuclease Inhibitor"/>
    <property type="match status" value="1"/>
</dbReference>
<keyword evidence="2" id="KW-0677">Repeat</keyword>
<dbReference type="Pfam" id="PF01419">
    <property type="entry name" value="Jacalin"/>
    <property type="match status" value="1"/>
</dbReference>
<dbReference type="PROSITE" id="PS51752">
    <property type="entry name" value="JACALIN_LECTIN"/>
    <property type="match status" value="1"/>
</dbReference>
<dbReference type="Pfam" id="PF23559">
    <property type="entry name" value="WHD_DRP"/>
    <property type="match status" value="1"/>
</dbReference>
<dbReference type="GO" id="GO:0009626">
    <property type="term" value="P:plant-type hypersensitive response"/>
    <property type="evidence" value="ECO:0007669"/>
    <property type="project" value="UniProtKB-ARBA"/>
</dbReference>
<dbReference type="OrthoDB" id="687531at2759"/>
<proteinExistence type="predicted"/>
<evidence type="ECO:0000256" key="1">
    <source>
        <dbReference type="ARBA" id="ARBA00022734"/>
    </source>
</evidence>
<dbReference type="InterPro" id="IPR036388">
    <property type="entry name" value="WH-like_DNA-bd_sf"/>
</dbReference>
<dbReference type="PANTHER" id="PTHR23155">
    <property type="entry name" value="DISEASE RESISTANCE PROTEIN RP"/>
    <property type="match status" value="1"/>
</dbReference>
<keyword evidence="1" id="KW-0430">Lectin</keyword>
<dbReference type="InterPro" id="IPR032675">
    <property type="entry name" value="LRR_dom_sf"/>
</dbReference>
<dbReference type="InterPro" id="IPR033734">
    <property type="entry name" value="Jacalin-like_lectin_dom_plant"/>
</dbReference>
<reference evidence="5" key="1">
    <citation type="submission" date="2020-10" db="EMBL/GenBank/DDBJ databases">
        <authorList>
            <person name="Han B."/>
            <person name="Lu T."/>
            <person name="Zhao Q."/>
            <person name="Huang X."/>
            <person name="Zhao Y."/>
        </authorList>
    </citation>
    <scope>NUCLEOTIDE SEQUENCE</scope>
</reference>
<dbReference type="SUPFAM" id="SSF52058">
    <property type="entry name" value="L domain-like"/>
    <property type="match status" value="1"/>
</dbReference>
<dbReference type="Proteomes" id="UP000604825">
    <property type="component" value="Unassembled WGS sequence"/>
</dbReference>
<dbReference type="Pfam" id="PF23598">
    <property type="entry name" value="LRR_14"/>
    <property type="match status" value="1"/>
</dbReference>
<dbReference type="Gene3D" id="1.10.10.10">
    <property type="entry name" value="Winged helix-like DNA-binding domain superfamily/Winged helix DNA-binding domain"/>
    <property type="match status" value="1"/>
</dbReference>
<organism evidence="5 6">
    <name type="scientific">Miscanthus lutarioriparius</name>
    <dbReference type="NCBI Taxonomy" id="422564"/>
    <lineage>
        <taxon>Eukaryota</taxon>
        <taxon>Viridiplantae</taxon>
        <taxon>Streptophyta</taxon>
        <taxon>Embryophyta</taxon>
        <taxon>Tracheophyta</taxon>
        <taxon>Spermatophyta</taxon>
        <taxon>Magnoliopsida</taxon>
        <taxon>Liliopsida</taxon>
        <taxon>Poales</taxon>
        <taxon>Poaceae</taxon>
        <taxon>PACMAD clade</taxon>
        <taxon>Panicoideae</taxon>
        <taxon>Andropogonodae</taxon>
        <taxon>Andropogoneae</taxon>
        <taxon>Saccharinae</taxon>
        <taxon>Miscanthus</taxon>
    </lineage>
</organism>
<dbReference type="AlphaFoldDB" id="A0A811QM54"/>
<evidence type="ECO:0000313" key="6">
    <source>
        <dbReference type="Proteomes" id="UP000604825"/>
    </source>
</evidence>
<evidence type="ECO:0000259" key="4">
    <source>
        <dbReference type="PROSITE" id="PS51752"/>
    </source>
</evidence>
<name>A0A811QM54_9POAL</name>
<dbReference type="Gene3D" id="2.100.10.30">
    <property type="entry name" value="Jacalin-like lectin domain"/>
    <property type="match status" value="1"/>
</dbReference>
<evidence type="ECO:0000256" key="3">
    <source>
        <dbReference type="ARBA" id="ARBA00022821"/>
    </source>
</evidence>
<dbReference type="InterPro" id="IPR001229">
    <property type="entry name" value="Jacalin-like_lectin_dom"/>
</dbReference>